<keyword evidence="3" id="KW-1185">Reference proteome</keyword>
<organism evidence="2 3">
    <name type="scientific">Fukomys damarensis</name>
    <name type="common">Damaraland mole rat</name>
    <name type="synonym">Cryptomys damarensis</name>
    <dbReference type="NCBI Taxonomy" id="885580"/>
    <lineage>
        <taxon>Eukaryota</taxon>
        <taxon>Metazoa</taxon>
        <taxon>Chordata</taxon>
        <taxon>Craniata</taxon>
        <taxon>Vertebrata</taxon>
        <taxon>Euteleostomi</taxon>
        <taxon>Mammalia</taxon>
        <taxon>Eutheria</taxon>
        <taxon>Euarchontoglires</taxon>
        <taxon>Glires</taxon>
        <taxon>Rodentia</taxon>
        <taxon>Hystricomorpha</taxon>
        <taxon>Bathyergidae</taxon>
        <taxon>Fukomys</taxon>
    </lineage>
</organism>
<protein>
    <submittedName>
        <fullName evidence="2">Uncharacterized protein</fullName>
    </submittedName>
</protein>
<dbReference type="Proteomes" id="UP000028990">
    <property type="component" value="Unassembled WGS sequence"/>
</dbReference>
<sequence>MRYYDGSEDGNHKIHSAAVKRREPPLQQIYTSSQCYRLSSNLEAHLPPTHPRHLLVITHNTDVLPHLHPATPPAQERLLAPHHTQLLTRAHM</sequence>
<dbReference type="AlphaFoldDB" id="A0A091DKM2"/>
<evidence type="ECO:0000313" key="2">
    <source>
        <dbReference type="EMBL" id="KFO30815.1"/>
    </source>
</evidence>
<accession>A0A091DKM2</accession>
<evidence type="ECO:0000313" key="3">
    <source>
        <dbReference type="Proteomes" id="UP000028990"/>
    </source>
</evidence>
<name>A0A091DKM2_FUKDA</name>
<gene>
    <name evidence="2" type="ORF">H920_07785</name>
</gene>
<proteinExistence type="predicted"/>
<evidence type="ECO:0000256" key="1">
    <source>
        <dbReference type="SAM" id="MobiDB-lite"/>
    </source>
</evidence>
<dbReference type="EMBL" id="KN122377">
    <property type="protein sequence ID" value="KFO30815.1"/>
    <property type="molecule type" value="Genomic_DNA"/>
</dbReference>
<reference evidence="2 3" key="1">
    <citation type="submission" date="2013-11" db="EMBL/GenBank/DDBJ databases">
        <title>The Damaraland mole rat (Fukomys damarensis) genome and evolution of African mole rats.</title>
        <authorList>
            <person name="Gladyshev V.N."/>
            <person name="Fang X."/>
        </authorList>
    </citation>
    <scope>NUCLEOTIDE SEQUENCE [LARGE SCALE GENOMIC DNA]</scope>
    <source>
        <tissue evidence="2">Liver</tissue>
    </source>
</reference>
<feature type="region of interest" description="Disordered" evidence="1">
    <location>
        <begin position="1"/>
        <end position="24"/>
    </location>
</feature>